<proteinExistence type="predicted"/>
<dbReference type="Proteomes" id="UP000580839">
    <property type="component" value="Unassembled WGS sequence"/>
</dbReference>
<comment type="caution">
    <text evidence="1">The sequence shown here is derived from an EMBL/GenBank/DDBJ whole genome shotgun (WGS) entry which is preliminary data.</text>
</comment>
<evidence type="ECO:0008006" key="3">
    <source>
        <dbReference type="Google" id="ProtNLM"/>
    </source>
</evidence>
<protein>
    <recommendedName>
        <fullName evidence="3">Sigma-70 family RNA polymerase sigma factor</fullName>
    </recommendedName>
</protein>
<sequence length="187" mass="21523">LVQGFFTEALEKGYLERFEPTRARFRSWVRVCLDGFVGHARQSAARLKRGGGWIEESLDVVAGERAFEALATSDVGPDEEELFRREWVRGLFEDALAALTLHARAQGRELALALFRRYDIESDSEHAAPRYDDLAAEFGVPTTTVTNHLHWARREFRRLVLERLRELTLDDEEFRIEARSLLGKHVP</sequence>
<accession>A0A849SKI8</accession>
<dbReference type="AlphaFoldDB" id="A0A849SKI8"/>
<gene>
    <name evidence="1" type="ORF">HOP12_13240</name>
</gene>
<reference evidence="1 2" key="1">
    <citation type="submission" date="2020-04" db="EMBL/GenBank/DDBJ databases">
        <title>Metagenomic profiling of ammonia- and methane-oxidizing microorganisms in a Dutch drinking water treatment plant.</title>
        <authorList>
            <person name="Poghosyan L."/>
            <person name="Leucker S."/>
        </authorList>
    </citation>
    <scope>NUCLEOTIDE SEQUENCE [LARGE SCALE GENOMIC DNA]</scope>
    <source>
        <strain evidence="1">S-RSF-IL-03</strain>
    </source>
</reference>
<evidence type="ECO:0000313" key="2">
    <source>
        <dbReference type="Proteomes" id="UP000580839"/>
    </source>
</evidence>
<feature type="non-terminal residue" evidence="1">
    <location>
        <position position="1"/>
    </location>
</feature>
<name>A0A849SKI8_UNCEI</name>
<evidence type="ECO:0000313" key="1">
    <source>
        <dbReference type="EMBL" id="NOT35106.1"/>
    </source>
</evidence>
<organism evidence="1 2">
    <name type="scientific">Eiseniibacteriota bacterium</name>
    <dbReference type="NCBI Taxonomy" id="2212470"/>
    <lineage>
        <taxon>Bacteria</taxon>
        <taxon>Candidatus Eiseniibacteriota</taxon>
    </lineage>
</organism>
<dbReference type="EMBL" id="JABFRW010000173">
    <property type="protein sequence ID" value="NOT35106.1"/>
    <property type="molecule type" value="Genomic_DNA"/>
</dbReference>